<name>A0ABV5KMN2_9BACL</name>
<dbReference type="InterPro" id="IPR000415">
    <property type="entry name" value="Nitroreductase-like"/>
</dbReference>
<dbReference type="InterPro" id="IPR029479">
    <property type="entry name" value="Nitroreductase"/>
</dbReference>
<reference evidence="4 5" key="1">
    <citation type="submission" date="2024-09" db="EMBL/GenBank/DDBJ databases">
        <authorList>
            <person name="Sun Q."/>
            <person name="Mori K."/>
        </authorList>
    </citation>
    <scope>NUCLEOTIDE SEQUENCE [LARGE SCALE GENOMIC DNA]</scope>
    <source>
        <strain evidence="4 5">TISTR 2452</strain>
    </source>
</reference>
<gene>
    <name evidence="4" type="ORF">ACFFSY_11265</name>
</gene>
<evidence type="ECO:0000313" key="5">
    <source>
        <dbReference type="Proteomes" id="UP001589747"/>
    </source>
</evidence>
<dbReference type="EMBL" id="JBHMDO010000021">
    <property type="protein sequence ID" value="MFB9326492.1"/>
    <property type="molecule type" value="Genomic_DNA"/>
</dbReference>
<dbReference type="Gene3D" id="3.40.109.10">
    <property type="entry name" value="NADH Oxidase"/>
    <property type="match status" value="1"/>
</dbReference>
<dbReference type="Proteomes" id="UP001589747">
    <property type="component" value="Unassembled WGS sequence"/>
</dbReference>
<dbReference type="CDD" id="cd02137">
    <property type="entry name" value="MhqN-like"/>
    <property type="match status" value="1"/>
</dbReference>
<proteinExistence type="inferred from homology"/>
<comment type="similarity">
    <text evidence="1">Belongs to the nitroreductase family.</text>
</comment>
<dbReference type="SUPFAM" id="SSF55469">
    <property type="entry name" value="FMN-dependent nitroreductase-like"/>
    <property type="match status" value="1"/>
</dbReference>
<accession>A0ABV5KMN2</accession>
<dbReference type="Pfam" id="PF00881">
    <property type="entry name" value="Nitroreductase"/>
    <property type="match status" value="1"/>
</dbReference>
<keyword evidence="5" id="KW-1185">Reference proteome</keyword>
<comment type="caution">
    <text evidence="4">The sequence shown here is derived from an EMBL/GenBank/DDBJ whole genome shotgun (WGS) entry which is preliminary data.</text>
</comment>
<sequence length="217" mass="24501">MTERTQEETVSYSEILESRRSVRVYDPSYQLQRSELEALIQEAALAPSSANLQPWRFLIIDDPKLKEELFPIANAQEQVRTASAVIAVLGDLQCYEHIEEIYGEAVARGYMTQEIKDSFVARVSTMLPAMSEQSRKDMVLFDGGLVTMQLMLSARARGLDTVPMAGFDKNKFKEAFAIPDRYAPLLLVAIGKAAKEGHPTTRLPVERVTFWNEHFKA</sequence>
<dbReference type="GO" id="GO:0016491">
    <property type="term" value="F:oxidoreductase activity"/>
    <property type="evidence" value="ECO:0007669"/>
    <property type="project" value="UniProtKB-KW"/>
</dbReference>
<dbReference type="PANTHER" id="PTHR43673:SF3">
    <property type="entry name" value="NAD(P)H NITROREDUCTASE YODC-RELATED"/>
    <property type="match status" value="1"/>
</dbReference>
<protein>
    <submittedName>
        <fullName evidence="4">Nitroreductase family protein</fullName>
        <ecNumber evidence="4">1.7.1.-</ecNumber>
    </submittedName>
</protein>
<dbReference type="PANTHER" id="PTHR43673">
    <property type="entry name" value="NAD(P)H NITROREDUCTASE YDGI-RELATED"/>
    <property type="match status" value="1"/>
</dbReference>
<dbReference type="RefSeq" id="WP_377493854.1">
    <property type="nucleotide sequence ID" value="NZ_JBHMDO010000021.1"/>
</dbReference>
<evidence type="ECO:0000259" key="3">
    <source>
        <dbReference type="Pfam" id="PF00881"/>
    </source>
</evidence>
<evidence type="ECO:0000313" key="4">
    <source>
        <dbReference type="EMBL" id="MFB9326492.1"/>
    </source>
</evidence>
<keyword evidence="2 4" id="KW-0560">Oxidoreductase</keyword>
<feature type="domain" description="Nitroreductase" evidence="3">
    <location>
        <begin position="17"/>
        <end position="192"/>
    </location>
</feature>
<evidence type="ECO:0000256" key="2">
    <source>
        <dbReference type="ARBA" id="ARBA00023002"/>
    </source>
</evidence>
<dbReference type="EC" id="1.7.1.-" evidence="4"/>
<organism evidence="4 5">
    <name type="scientific">Paenibacillus aurantiacus</name>
    <dbReference type="NCBI Taxonomy" id="1936118"/>
    <lineage>
        <taxon>Bacteria</taxon>
        <taxon>Bacillati</taxon>
        <taxon>Bacillota</taxon>
        <taxon>Bacilli</taxon>
        <taxon>Bacillales</taxon>
        <taxon>Paenibacillaceae</taxon>
        <taxon>Paenibacillus</taxon>
    </lineage>
</organism>
<evidence type="ECO:0000256" key="1">
    <source>
        <dbReference type="ARBA" id="ARBA00007118"/>
    </source>
</evidence>